<dbReference type="AlphaFoldDB" id="A0A4P7A072"/>
<protein>
    <submittedName>
        <fullName evidence="2">NAD-dependent epimerase/dehydratase family protein</fullName>
    </submittedName>
</protein>
<evidence type="ECO:0000259" key="1">
    <source>
        <dbReference type="Pfam" id="PF13460"/>
    </source>
</evidence>
<dbReference type="GO" id="GO:0044877">
    <property type="term" value="F:protein-containing complex binding"/>
    <property type="evidence" value="ECO:0007669"/>
    <property type="project" value="TreeGrafter"/>
</dbReference>
<accession>A0A4P7A072</accession>
<dbReference type="Proteomes" id="UP000294292">
    <property type="component" value="Chromosome"/>
</dbReference>
<gene>
    <name evidence="2" type="ORF">E2636_12800</name>
</gene>
<dbReference type="RefSeq" id="WP_134210543.1">
    <property type="nucleotide sequence ID" value="NZ_CP038015.1"/>
</dbReference>
<dbReference type="Gene3D" id="3.40.50.720">
    <property type="entry name" value="NAD(P)-binding Rossmann-like Domain"/>
    <property type="match status" value="1"/>
</dbReference>
<dbReference type="InterPro" id="IPR016040">
    <property type="entry name" value="NAD(P)-bd_dom"/>
</dbReference>
<dbReference type="SUPFAM" id="SSF51735">
    <property type="entry name" value="NAD(P)-binding Rossmann-fold domains"/>
    <property type="match status" value="1"/>
</dbReference>
<dbReference type="Pfam" id="PF13460">
    <property type="entry name" value="NAD_binding_10"/>
    <property type="match status" value="1"/>
</dbReference>
<organism evidence="2 3">
    <name type="scientific">Paenisporosarcina antarctica</name>
    <dbReference type="NCBI Taxonomy" id="417367"/>
    <lineage>
        <taxon>Bacteria</taxon>
        <taxon>Bacillati</taxon>
        <taxon>Bacillota</taxon>
        <taxon>Bacilli</taxon>
        <taxon>Bacillales</taxon>
        <taxon>Caryophanaceae</taxon>
        <taxon>Paenisporosarcina</taxon>
    </lineage>
</organism>
<feature type="domain" description="NAD(P)-binding" evidence="1">
    <location>
        <begin position="20"/>
        <end position="157"/>
    </location>
</feature>
<dbReference type="OrthoDB" id="9774199at2"/>
<keyword evidence="3" id="KW-1185">Reference proteome</keyword>
<sequence length="479" mass="54028">MGEVQKIEHQVQTPTIVIAGASGYIGRNLIKELVNDASIIALSRSSSKQKPGEKVTWRSCDLFSMVEIEESLSGADYAVYLVHSMLPSARLTQGNFEDMDLILADNFAQAAQKNEIKQIVYLSGLIPETDHLSRHLRSRLEVEKVLSSYGVPVTTLRAGLIVGPQGSSFPILVKLVKRLPVMILPKWTNTLTHPIALSDVLIALKQCIGNQSVYNKIIDVGGPEVMTYKEMMLRTAKSLGKDLHVWSIPLITPNLSRLWVSLTTNTPKNMVYPLIESLIHPMTAQPERMVEGISYGQTPFLEAAVSAIEIEDNQMKEQRKKKANAKGSLDLRAPREHNVRSVQRLILPEGKNAIWVALYYVEWLSKFLKPIIKAEIDEEYNCTLSTILSKEPMMVLSYSKERSTPDRALFYISGGKLAITKGTHRGRLEFRHIPGTNECLAAIHEYVPSLPWFIYQFTQAKVHLWVMNRFKKRLKHLSE</sequence>
<evidence type="ECO:0000313" key="3">
    <source>
        <dbReference type="Proteomes" id="UP000294292"/>
    </source>
</evidence>
<reference evidence="2 3" key="1">
    <citation type="submission" date="2019-03" db="EMBL/GenBank/DDBJ databases">
        <title>Complete genome sequence of Paenisporosarcina antarctica CGMCC 1.6503T.</title>
        <authorList>
            <person name="Rong J.-C."/>
            <person name="Chi N.-Y."/>
            <person name="Zhang Q.-F."/>
        </authorList>
    </citation>
    <scope>NUCLEOTIDE SEQUENCE [LARGE SCALE GENOMIC DNA]</scope>
    <source>
        <strain evidence="2 3">CGMCC 1.6503</strain>
    </source>
</reference>
<evidence type="ECO:0000313" key="2">
    <source>
        <dbReference type="EMBL" id="QBP41974.1"/>
    </source>
</evidence>
<dbReference type="PANTHER" id="PTHR12126:SF11">
    <property type="entry name" value="NADH DEHYDROGENASE [UBIQUINONE] 1 ALPHA SUBCOMPLEX SUBUNIT 9, MITOCHONDRIAL"/>
    <property type="match status" value="1"/>
</dbReference>
<dbReference type="InterPro" id="IPR051207">
    <property type="entry name" value="ComplexI_NDUFA9_subunit"/>
</dbReference>
<proteinExistence type="predicted"/>
<dbReference type="EMBL" id="CP038015">
    <property type="protein sequence ID" value="QBP41974.1"/>
    <property type="molecule type" value="Genomic_DNA"/>
</dbReference>
<dbReference type="InterPro" id="IPR036291">
    <property type="entry name" value="NAD(P)-bd_dom_sf"/>
</dbReference>
<dbReference type="PANTHER" id="PTHR12126">
    <property type="entry name" value="NADH-UBIQUINONE OXIDOREDUCTASE 39 KDA SUBUNIT-RELATED"/>
    <property type="match status" value="1"/>
</dbReference>
<dbReference type="KEGG" id="panc:E2636_12800"/>
<name>A0A4P7A072_9BACL</name>